<dbReference type="RefSeq" id="WP_307017621.1">
    <property type="nucleotide sequence ID" value="NZ_JAUSUI010000001.1"/>
</dbReference>
<reference evidence="1 2" key="1">
    <citation type="submission" date="2023-07" db="EMBL/GenBank/DDBJ databases">
        <title>Genomic Encyclopedia of Type Strains, Phase IV (KMG-IV): sequencing the most valuable type-strain genomes for metagenomic binning, comparative biology and taxonomic classification.</title>
        <authorList>
            <person name="Goeker M."/>
        </authorList>
    </citation>
    <scope>NUCLEOTIDE SEQUENCE [LARGE SCALE GENOMIC DNA]</scope>
    <source>
        <strain evidence="1 2">DSM 2457</strain>
    </source>
</reference>
<proteinExistence type="predicted"/>
<gene>
    <name evidence="1" type="ORF">J2S75_000359</name>
</gene>
<comment type="caution">
    <text evidence="1">The sequence shown here is derived from an EMBL/GenBank/DDBJ whole genome shotgun (WGS) entry which is preliminary data.</text>
</comment>
<name>A0ABU0B698_9HYPH</name>
<dbReference type="EMBL" id="JAUSUI010000001">
    <property type="protein sequence ID" value="MDQ0301348.1"/>
    <property type="molecule type" value="Genomic_DNA"/>
</dbReference>
<accession>A0ABU0B698</accession>
<evidence type="ECO:0000313" key="1">
    <source>
        <dbReference type="EMBL" id="MDQ0301348.1"/>
    </source>
</evidence>
<dbReference type="Proteomes" id="UP001224682">
    <property type="component" value="Unassembled WGS sequence"/>
</dbReference>
<evidence type="ECO:0000313" key="2">
    <source>
        <dbReference type="Proteomes" id="UP001224682"/>
    </source>
</evidence>
<keyword evidence="2" id="KW-1185">Reference proteome</keyword>
<sequence length="42" mass="5026">MDEDWLELIADYNAAYEFERGREAARADRVQKVIIMVPKKRK</sequence>
<organism evidence="1 2">
    <name type="scientific">Ancylobacter polymorphus</name>
    <dbReference type="NCBI Taxonomy" id="223390"/>
    <lineage>
        <taxon>Bacteria</taxon>
        <taxon>Pseudomonadati</taxon>
        <taxon>Pseudomonadota</taxon>
        <taxon>Alphaproteobacteria</taxon>
        <taxon>Hyphomicrobiales</taxon>
        <taxon>Xanthobacteraceae</taxon>
        <taxon>Ancylobacter</taxon>
    </lineage>
</organism>
<protein>
    <submittedName>
        <fullName evidence="1">Uncharacterized protein</fullName>
    </submittedName>
</protein>